<accession>A0A2R6RQ42</accession>
<keyword evidence="2" id="KW-1185">Reference proteome</keyword>
<reference evidence="1 2" key="1">
    <citation type="submission" date="2018-02" db="EMBL/GenBank/DDBJ databases">
        <title>Genome sequence of the basidiomycete white-rot fungus Phlebia centrifuga.</title>
        <authorList>
            <person name="Granchi Z."/>
            <person name="Peng M."/>
            <person name="de Vries R.P."/>
            <person name="Hilden K."/>
            <person name="Makela M.R."/>
            <person name="Grigoriev I."/>
            <person name="Riley R."/>
        </authorList>
    </citation>
    <scope>NUCLEOTIDE SEQUENCE [LARGE SCALE GENOMIC DNA]</scope>
    <source>
        <strain evidence="1 2">FBCC195</strain>
    </source>
</reference>
<organism evidence="1 2">
    <name type="scientific">Hermanssonia centrifuga</name>
    <dbReference type="NCBI Taxonomy" id="98765"/>
    <lineage>
        <taxon>Eukaryota</taxon>
        <taxon>Fungi</taxon>
        <taxon>Dikarya</taxon>
        <taxon>Basidiomycota</taxon>
        <taxon>Agaricomycotina</taxon>
        <taxon>Agaricomycetes</taxon>
        <taxon>Polyporales</taxon>
        <taxon>Meruliaceae</taxon>
        <taxon>Hermanssonia</taxon>
    </lineage>
</organism>
<gene>
    <name evidence="1" type="ORF">PHLCEN_2v2083</name>
</gene>
<comment type="caution">
    <text evidence="1">The sequence shown here is derived from an EMBL/GenBank/DDBJ whole genome shotgun (WGS) entry which is preliminary data.</text>
</comment>
<name>A0A2R6RQ42_9APHY</name>
<protein>
    <submittedName>
        <fullName evidence="1">Uncharacterized protein</fullName>
    </submittedName>
</protein>
<dbReference type="EMBL" id="MLYV02000194">
    <property type="protein sequence ID" value="PSS32150.1"/>
    <property type="molecule type" value="Genomic_DNA"/>
</dbReference>
<sequence>MNFSYNNGRIPGSLLDKLEEECPENQHIDWFLTENPKDLEIVKCVAEILEMNPEVENDDTSKWQTLVPEHLHEFGDIFSRKIKENASSQAV</sequence>
<evidence type="ECO:0000313" key="2">
    <source>
        <dbReference type="Proteomes" id="UP000186601"/>
    </source>
</evidence>
<dbReference type="Proteomes" id="UP000186601">
    <property type="component" value="Unassembled WGS sequence"/>
</dbReference>
<dbReference type="AlphaFoldDB" id="A0A2R6RQ42"/>
<evidence type="ECO:0000313" key="1">
    <source>
        <dbReference type="EMBL" id="PSS32150.1"/>
    </source>
</evidence>
<proteinExistence type="predicted"/>